<reference evidence="1 2" key="1">
    <citation type="journal article" date="2015" name="Int. J. Syst. Evol. Microbiol.">
        <title>Mariniphaga sediminis sp. nov., isolated from coastal sediment.</title>
        <authorList>
            <person name="Wang F.Q."/>
            <person name="Shen Q.Y."/>
            <person name="Chen G.J."/>
            <person name="Du Z.J."/>
        </authorList>
    </citation>
    <scope>NUCLEOTIDE SEQUENCE [LARGE SCALE GENOMIC DNA]</scope>
    <source>
        <strain evidence="1 2">SY21</strain>
    </source>
</reference>
<dbReference type="Proteomes" id="UP000266441">
    <property type="component" value="Unassembled WGS sequence"/>
</dbReference>
<sequence length="81" mass="9295">MTHKINNNEISNHKKIVTHVVFISKEASLSCYIFEMPLANTQNPYRKECNPQADQSVEGPVHPYEDAICNLLLGWQVLLRN</sequence>
<name>A0A399CZ91_9BACT</name>
<evidence type="ECO:0000313" key="1">
    <source>
        <dbReference type="EMBL" id="RIH64463.1"/>
    </source>
</evidence>
<protein>
    <submittedName>
        <fullName evidence="1">Uncharacterized protein</fullName>
    </submittedName>
</protein>
<dbReference type="EMBL" id="QWET01000010">
    <property type="protein sequence ID" value="RIH64463.1"/>
    <property type="molecule type" value="Genomic_DNA"/>
</dbReference>
<comment type="caution">
    <text evidence="1">The sequence shown here is derived from an EMBL/GenBank/DDBJ whole genome shotgun (WGS) entry which is preliminary data.</text>
</comment>
<proteinExistence type="predicted"/>
<dbReference type="AlphaFoldDB" id="A0A399CZ91"/>
<accession>A0A399CZ91</accession>
<keyword evidence="2" id="KW-1185">Reference proteome</keyword>
<organism evidence="1 2">
    <name type="scientific">Mariniphaga sediminis</name>
    <dbReference type="NCBI Taxonomy" id="1628158"/>
    <lineage>
        <taxon>Bacteria</taxon>
        <taxon>Pseudomonadati</taxon>
        <taxon>Bacteroidota</taxon>
        <taxon>Bacteroidia</taxon>
        <taxon>Marinilabiliales</taxon>
        <taxon>Prolixibacteraceae</taxon>
        <taxon>Mariniphaga</taxon>
    </lineage>
</organism>
<gene>
    <name evidence="1" type="ORF">D1164_13970</name>
</gene>
<evidence type="ECO:0000313" key="2">
    <source>
        <dbReference type="Proteomes" id="UP000266441"/>
    </source>
</evidence>